<dbReference type="eggNOG" id="ENOG502ZBTW">
    <property type="taxonomic scope" value="Bacteria"/>
</dbReference>
<dbReference type="NCBIfam" id="TIGR04088">
    <property type="entry name" value="cognate_SipW"/>
    <property type="match status" value="1"/>
</dbReference>
<gene>
    <name evidence="1" type="ORF">BMMGA3_08515</name>
</gene>
<protein>
    <submittedName>
        <fullName evidence="1">Camelysin</fullName>
    </submittedName>
</protein>
<dbReference type="EMBL" id="CP007739">
    <property type="protein sequence ID" value="AIE60107.1"/>
    <property type="molecule type" value="Genomic_DNA"/>
</dbReference>
<evidence type="ECO:0000313" key="1">
    <source>
        <dbReference type="EMBL" id="AIE60107.1"/>
    </source>
</evidence>
<proteinExistence type="predicted"/>
<dbReference type="HOGENOM" id="CLU_091249_0_0_9"/>
<dbReference type="AlphaFoldDB" id="I3E8L4"/>
<sequence>MSIKKKLGLGIASAALGLSLVGGGTFAYFNDFAETSGTFASGTLDLNARPTTIINVDNIKPGDKMLREFKLINDGSLDIAKVLLRTDYTVKDAQNNNGNEDFGKHIKVNFLYNADKTDNVIYQTTLDQLKSMTPDAIENEVFNKWLDEKGGKLAAGTSDTLYVQFEFVDNGQDQNIFQGDSLELKWTFEGKQGAGQYK</sequence>
<dbReference type="OrthoDB" id="2660939at2"/>
<dbReference type="Proteomes" id="UP000027602">
    <property type="component" value="Chromosome"/>
</dbReference>
<dbReference type="InterPro" id="IPR022121">
    <property type="entry name" value="Peptidase_M73_camelysin"/>
</dbReference>
<organism evidence="1 2">
    <name type="scientific">Bacillus methanolicus (strain MGA3 / ATCC 53907)</name>
    <dbReference type="NCBI Taxonomy" id="796606"/>
    <lineage>
        <taxon>Bacteria</taxon>
        <taxon>Bacillati</taxon>
        <taxon>Bacillota</taxon>
        <taxon>Bacilli</taxon>
        <taxon>Bacillales</taxon>
        <taxon>Bacillaceae</taxon>
        <taxon>Bacillus</taxon>
    </lineage>
</organism>
<dbReference type="InterPro" id="IPR023833">
    <property type="entry name" value="Signal_pept_SipW-depend-type"/>
</dbReference>
<dbReference type="Pfam" id="PF12389">
    <property type="entry name" value="Peptidase_M73"/>
    <property type="match status" value="1"/>
</dbReference>
<dbReference type="STRING" id="796606.BMMGA3_08515"/>
<dbReference type="KEGG" id="bmet:BMMGA3_08515"/>
<reference evidence="1 2" key="1">
    <citation type="journal article" date="2015" name="BMC Genomics">
        <title>Transcriptome analysis of thermophilic methylotrophic Bacillus methanolicus MGA3 using RNA-sequencing provides detailed insights into its previously uncharted transcriptional landscape.</title>
        <authorList>
            <person name="Irla M."/>
            <person name="Neshat A."/>
            <person name="Brautaset T."/>
            <person name="Ruckert C."/>
            <person name="Kalinowski J."/>
            <person name="Wendisch V.F."/>
        </authorList>
    </citation>
    <scope>NUCLEOTIDE SEQUENCE [LARGE SCALE GENOMIC DNA]</scope>
    <source>
        <strain evidence="2">MGA3 / ATCC 53907</strain>
    </source>
</reference>
<keyword evidence="2" id="KW-1185">Reference proteome</keyword>
<name>I3E8L4_BACMM</name>
<dbReference type="RefSeq" id="WP_004434174.1">
    <property type="nucleotide sequence ID" value="NZ_ADWW01000002.1"/>
</dbReference>
<accession>I3E8L4</accession>
<evidence type="ECO:0000313" key="2">
    <source>
        <dbReference type="Proteomes" id="UP000027602"/>
    </source>
</evidence>
<dbReference type="MEROPS" id="M73.001"/>